<evidence type="ECO:0000256" key="1">
    <source>
        <dbReference type="SAM" id="Coils"/>
    </source>
</evidence>
<proteinExistence type="predicted"/>
<feature type="transmembrane region" description="Helical" evidence="2">
    <location>
        <begin position="94"/>
        <end position="113"/>
    </location>
</feature>
<evidence type="ECO:0000256" key="2">
    <source>
        <dbReference type="SAM" id="Phobius"/>
    </source>
</evidence>
<dbReference type="RefSeq" id="WP_099988026.1">
    <property type="nucleotide sequence ID" value="NZ_CP024700.1"/>
</dbReference>
<dbReference type="EMBL" id="CP024700">
    <property type="protein sequence ID" value="ATV62165.1"/>
    <property type="molecule type" value="Genomic_DNA"/>
</dbReference>
<keyword evidence="4" id="KW-1185">Reference proteome</keyword>
<evidence type="ECO:0000313" key="3">
    <source>
        <dbReference type="EMBL" id="ATV62165.1"/>
    </source>
</evidence>
<gene>
    <name evidence="3" type="ORF">CTM74_10200</name>
</gene>
<dbReference type="AlphaFoldDB" id="A0AAD0F1Z8"/>
<keyword evidence="2" id="KW-0812">Transmembrane</keyword>
<feature type="transmembrane region" description="Helical" evidence="2">
    <location>
        <begin position="51"/>
        <end position="74"/>
    </location>
</feature>
<protein>
    <recommendedName>
        <fullName evidence="5">MotA/TolQ/ExbB proton channel domain-containing protein</fullName>
    </recommendedName>
</protein>
<accession>A0AAD0F1Z8</accession>
<feature type="coiled-coil region" evidence="1">
    <location>
        <begin position="167"/>
        <end position="194"/>
    </location>
</feature>
<dbReference type="Proteomes" id="UP000228552">
    <property type="component" value="Chromosome"/>
</dbReference>
<evidence type="ECO:0008006" key="5">
    <source>
        <dbReference type="Google" id="ProtNLM"/>
    </source>
</evidence>
<name>A0AAD0F1Z8_9FUSO</name>
<dbReference type="Gene3D" id="1.20.120.20">
    <property type="entry name" value="Apolipoprotein"/>
    <property type="match status" value="1"/>
</dbReference>
<evidence type="ECO:0000313" key="4">
    <source>
        <dbReference type="Proteomes" id="UP000228552"/>
    </source>
</evidence>
<keyword evidence="2" id="KW-1133">Transmembrane helix</keyword>
<keyword evidence="1" id="KW-0175">Coiled coil</keyword>
<dbReference type="SUPFAM" id="SSF58113">
    <property type="entry name" value="Apolipoprotein A-I"/>
    <property type="match status" value="1"/>
</dbReference>
<organism evidence="3 4">
    <name type="scientific">Fusobacterium pseudoperiodonticum</name>
    <dbReference type="NCBI Taxonomy" id="2663009"/>
    <lineage>
        <taxon>Bacteria</taxon>
        <taxon>Fusobacteriati</taxon>
        <taxon>Fusobacteriota</taxon>
        <taxon>Fusobacteriia</taxon>
        <taxon>Fusobacteriales</taxon>
        <taxon>Fusobacteriaceae</taxon>
        <taxon>Fusobacterium</taxon>
    </lineage>
</organism>
<sequence>MGYIFKFLAFNIGQYIGVSLTISDLIIYFVMGYIIVHIIKNNKINDKEKRNFYINLLPVLGVIGTFAGICIGLADFNSNEIEKSVPLLLQGLKTAFWTSLIGTSLAVFFNVWYSFKDKKDIDDEDDEIPLLKLQIKELQAISEKFNSFLDNQTINNDSLKNLTDFFNNNENKNLKKFEEIKDELKVLNEKQEKTNNFYESSLLKLGILDDLNRKYDKSIENFSLWNENLSVLKENSILSLEENKKLNNATTETLNKLESIEKIDGNALNKLEVLEKVNIDSLAELKSIEKINSDTLIKLESLEKINTDVVDKNSAIFENIELLLDNFKNYKDEFSNFFKASESQSRELITAFKEFATYMAEENSKAFIEALNKTIKDFNNNLIESFGSNFKQLNEAVIKLVDWQEHYKETIESTTENQKVIFDSFTGIEKELNTFSSETKNINSVVTELSTLTKESMEQHIKLNETLSVFSELNNHAKELIPNLVEINNTIDNDIKTFNSYSNELIDNLNNFTNNLQNNFSQYIDDINRGVKGSTDSIMGIMEESLKKIEDNFDKSLENTDLKLKETSENIFTGIEKFNSDFSNNMKNQLDTFITNNENYSAGINRLVKSTLEGIDESEKYNSKMIDGNLKQIEKLNNELSAHLKGHVENIEKALEESLNKSLESLAQVMAKISDRFAKDYGPLADKLREIMEIPNNKKVR</sequence>
<feature type="transmembrane region" description="Helical" evidence="2">
    <location>
        <begin position="12"/>
        <end position="39"/>
    </location>
</feature>
<reference evidence="3 4" key="1">
    <citation type="submission" date="2017-11" db="EMBL/GenBank/DDBJ databases">
        <title>Genome sequencing of Fusobacterium periodonticum KCOM 1263.</title>
        <authorList>
            <person name="Kook J.-K."/>
            <person name="Park S.-N."/>
            <person name="Lim Y.K."/>
        </authorList>
    </citation>
    <scope>NUCLEOTIDE SEQUENCE [LARGE SCALE GENOMIC DNA]</scope>
    <source>
        <strain evidence="3 4">KCOM 1263</strain>
    </source>
</reference>
<keyword evidence="2" id="KW-0472">Membrane</keyword>